<dbReference type="RefSeq" id="WP_204700430.1">
    <property type="nucleotide sequence ID" value="NZ_JAFBDQ010000002.1"/>
</dbReference>
<feature type="compositionally biased region" description="Acidic residues" evidence="2">
    <location>
        <begin position="1340"/>
        <end position="1362"/>
    </location>
</feature>
<comment type="caution">
    <text evidence="3">The sequence shown here is derived from an EMBL/GenBank/DDBJ whole genome shotgun (WGS) entry which is preliminary data.</text>
</comment>
<feature type="coiled-coil region" evidence="1">
    <location>
        <begin position="692"/>
        <end position="719"/>
    </location>
</feature>
<evidence type="ECO:0000313" key="3">
    <source>
        <dbReference type="EMBL" id="MBM7555709.1"/>
    </source>
</evidence>
<feature type="region of interest" description="Disordered" evidence="2">
    <location>
        <begin position="1310"/>
        <end position="1362"/>
    </location>
</feature>
<evidence type="ECO:0000313" key="4">
    <source>
        <dbReference type="Proteomes" id="UP000774000"/>
    </source>
</evidence>
<proteinExistence type="predicted"/>
<organism evidence="3 4">
    <name type="scientific">Halanaerobacter jeridensis</name>
    <dbReference type="NCBI Taxonomy" id="706427"/>
    <lineage>
        <taxon>Bacteria</taxon>
        <taxon>Bacillati</taxon>
        <taxon>Bacillota</taxon>
        <taxon>Clostridia</taxon>
        <taxon>Halanaerobiales</taxon>
        <taxon>Halobacteroidaceae</taxon>
        <taxon>Halanaerobacter</taxon>
    </lineage>
</organism>
<name>A0A938XRX7_9FIRM</name>
<keyword evidence="1" id="KW-0175">Coiled coil</keyword>
<evidence type="ECO:0000256" key="2">
    <source>
        <dbReference type="SAM" id="MobiDB-lite"/>
    </source>
</evidence>
<evidence type="ECO:0000256" key="1">
    <source>
        <dbReference type="SAM" id="Coils"/>
    </source>
</evidence>
<gene>
    <name evidence="3" type="ORF">JOC47_000534</name>
</gene>
<accession>A0A938XRX7</accession>
<keyword evidence="4" id="KW-1185">Reference proteome</keyword>
<feature type="coiled-coil region" evidence="1">
    <location>
        <begin position="515"/>
        <end position="542"/>
    </location>
</feature>
<dbReference type="EMBL" id="JAFBDQ010000002">
    <property type="protein sequence ID" value="MBM7555709.1"/>
    <property type="molecule type" value="Genomic_DNA"/>
</dbReference>
<protein>
    <submittedName>
        <fullName evidence="3">Uncharacterized protein</fullName>
    </submittedName>
</protein>
<reference evidence="3" key="1">
    <citation type="submission" date="2021-01" db="EMBL/GenBank/DDBJ databases">
        <title>Genomic Encyclopedia of Type Strains, Phase IV (KMG-IV): sequencing the most valuable type-strain genomes for metagenomic binning, comparative biology and taxonomic classification.</title>
        <authorList>
            <person name="Goeker M."/>
        </authorList>
    </citation>
    <scope>NUCLEOTIDE SEQUENCE</scope>
    <source>
        <strain evidence="3">DSM 23230</strain>
    </source>
</reference>
<dbReference type="Proteomes" id="UP000774000">
    <property type="component" value="Unassembled WGS sequence"/>
</dbReference>
<sequence>MNQELKEVFGDYLYWSPENGKLKLKARSLAAKLSTVDLRAEIKVSIATLKEDIQNRLQELEGITQQELSSYYKKFRDYPLVILDQDFEDAIKELQEEEKILLDIEKGTLHLSPLLRVEERINEFENLETEQELAYFVRDNLFTKDYKILAYDKIEDSPDLKYLLLLKDPEIELEEFLKQELYNGLEFQNSIVLLRPKEKIYIAKILEKIKRIMAVEEFLNQNNKLDLSEEILLDLKAELIKTLEDKFAYYEHWTQSETGLELVEKEVPISEIPEGLEMDKNDLKEDLKNRLRAKEKGITKEKLFIEYRQNRGYPLVIKQDYFEQAMEELIAEKKIITTKDSNEIYGNSSALIKSTVDEIDSQEAKQELVLYIRNELFNGEYNVFAYDQLEDKPEMNYLLLLGSFKNKEKLQQILERKIYQDREYRNNIAFYGSRDNVFEEEYVDKMKVVMGVERAQEKINWAESKIDNILNRRKEKFNQELKDLFGDYIYWQKKDGEWELQFKELEAKLSKAELKEEIKADLEELKADISRRLQELNGIKAQELLANYYKFRDYPLVVDEGEFYQALEELEAEDKVFVEAESNTVHISPILLAEDRVNEFKRAEVKRELSYLLRNHFFDANYKIFNYDQVEDRPELDYLLLFATPDKNIRELLEKEIYNGLEFANSVLVLRVREDVYTDEVLTKTKKLMAVQELQQEELEISEEIIMKLKEELLQLIEITTVYYQQWVIDEQELQIEEKEIAVAELPEVLELDFNDLKKDLVTHLRARKVGVRKEELFLDYRRNRGYRVVLKKDKFEQALEELIAEGKIISAEENSEVYGNTSALIKSSVAKVDDKEAKQRLVLYIRNQLFNEEYNIFGYDQLEDTSEVKHLLLLGSFKNKAKLKEILEMKLYQEREYENTILLYSSQEDVFKEKYLNKMKLVMGIEKAQEKINWSENKIDKILDRRRGQLNEKLKSIFGNYFYWHEEEGELKLDAVELNDKLTTAELRAEIQISLEELKRDINNRLRGLEGIVSAKLLDYYKKMRGYTVILDEEQFYQALKELKYEKRIVSENDKLYSNLESLVEAKYDQISKKEAQVSLVRYIKEEVFSADYKIYGYDTIPDNAEFKKVILLNYFAKKDKLKQYLLEELYQGRQYKGTIALLAPKDNLNEHIELVKKVIAIEKINTENELVNKLLKVTESKLIQKLEKSFANYLNWHDHNSSLELDVRGFHLEEINKVIKTDKTKIKEYIISHVEDRIKIADLLEQLRKRLATPILESDDIFYEIIAKLFDEDQLLLMTQEEELYQGAGETITGDMFIVDPEFEFAQNEESETSAENSSDEVAAVEEETITAEKEKIEDEENNKEEQNLEENDKELEEDNYEILDLFL</sequence>